<dbReference type="PANTHER" id="PTHR43085:SF1">
    <property type="entry name" value="PSEUDOURIDINE KINASE-RELATED"/>
    <property type="match status" value="1"/>
</dbReference>
<sequence length="399" mass="43866">MKKYDVTALGELLIDFTENGTSQQGNPLFEANPGGAPCNVLAMLSKLGKKTAFIGKVGNDMFGRQLSDAVKSEGINTDGIIFDQSVPTTLAFVHTGANGEREFSFIRNPGADMMLTKDEVNADLIRESRIFHFGTLSSTHSGVRKATRFAVETAIRNGALISFDPNLREPLWKSLDDARAEIEYGFSKCNILKISDNEIEFMFGHNDYDKASMQLFEKYPNIQLVFITLGADGSCAYTRSAKAKSPVYNVTSIEKTGAGDTFFGCALSFVTDDDISAFDNRKLKKILDFANAGASLITTKKGALKVMPSKEDILALIGDTKISEIKIKLDTVDDVKEFVEYVTDFGCDFEIVADRFVVDAKSIMGIFSVDLSKDLTLVIGTNDKTEIDRIKKTIQKFVV</sequence>
<dbReference type="GO" id="GO:0016301">
    <property type="term" value="F:kinase activity"/>
    <property type="evidence" value="ECO:0007669"/>
    <property type="project" value="UniProtKB-KW"/>
</dbReference>
<organism evidence="7 8">
    <name type="scientific">Qingrenia yutianensis</name>
    <dbReference type="NCBI Taxonomy" id="2763676"/>
    <lineage>
        <taxon>Bacteria</taxon>
        <taxon>Bacillati</taxon>
        <taxon>Bacillota</taxon>
        <taxon>Clostridia</taxon>
        <taxon>Eubacteriales</taxon>
        <taxon>Oscillospiraceae</taxon>
        <taxon>Qingrenia</taxon>
    </lineage>
</organism>
<proteinExistence type="inferred from homology"/>
<protein>
    <submittedName>
        <fullName evidence="7">Carbohydrate kinase</fullName>
    </submittedName>
</protein>
<feature type="domain" description="Carbohydrate kinase PfkB" evidence="6">
    <location>
        <begin position="6"/>
        <end position="308"/>
    </location>
</feature>
<dbReference type="Proteomes" id="UP000647416">
    <property type="component" value="Unassembled WGS sequence"/>
</dbReference>
<evidence type="ECO:0000256" key="4">
    <source>
        <dbReference type="ARBA" id="ARBA00022777"/>
    </source>
</evidence>
<dbReference type="Gene3D" id="3.40.1190.20">
    <property type="match status" value="1"/>
</dbReference>
<evidence type="ECO:0000256" key="5">
    <source>
        <dbReference type="ARBA" id="ARBA00022840"/>
    </source>
</evidence>
<keyword evidence="5" id="KW-0067">ATP-binding</keyword>
<name>A0A926IUH2_9FIRM</name>
<evidence type="ECO:0000313" key="8">
    <source>
        <dbReference type="Proteomes" id="UP000647416"/>
    </source>
</evidence>
<dbReference type="AlphaFoldDB" id="A0A926IUH2"/>
<gene>
    <name evidence="7" type="ORF">H8706_08055</name>
</gene>
<dbReference type="RefSeq" id="WP_394354548.1">
    <property type="nucleotide sequence ID" value="NZ_JACRTE010000008.1"/>
</dbReference>
<keyword evidence="2" id="KW-0808">Transferase</keyword>
<dbReference type="InterPro" id="IPR050306">
    <property type="entry name" value="PfkB_Carbo_kinase"/>
</dbReference>
<reference evidence="7" key="1">
    <citation type="submission" date="2020-08" db="EMBL/GenBank/DDBJ databases">
        <title>Genome public.</title>
        <authorList>
            <person name="Liu C."/>
            <person name="Sun Q."/>
        </authorList>
    </citation>
    <scope>NUCLEOTIDE SEQUENCE</scope>
    <source>
        <strain evidence="7">NSJ-50</strain>
    </source>
</reference>
<dbReference type="EMBL" id="JACRTE010000008">
    <property type="protein sequence ID" value="MBC8596818.1"/>
    <property type="molecule type" value="Genomic_DNA"/>
</dbReference>
<comment type="similarity">
    <text evidence="1">Belongs to the carbohydrate kinase PfkB family.</text>
</comment>
<dbReference type="Gene3D" id="3.30.1340.10">
    <property type="entry name" value="HPr-like"/>
    <property type="match status" value="1"/>
</dbReference>
<dbReference type="SUPFAM" id="SSF55594">
    <property type="entry name" value="HPr-like"/>
    <property type="match status" value="1"/>
</dbReference>
<evidence type="ECO:0000313" key="7">
    <source>
        <dbReference type="EMBL" id="MBC8596818.1"/>
    </source>
</evidence>
<keyword evidence="4 7" id="KW-0418">Kinase</keyword>
<evidence type="ECO:0000256" key="3">
    <source>
        <dbReference type="ARBA" id="ARBA00022741"/>
    </source>
</evidence>
<dbReference type="PANTHER" id="PTHR43085">
    <property type="entry name" value="HEXOKINASE FAMILY MEMBER"/>
    <property type="match status" value="1"/>
</dbReference>
<keyword evidence="8" id="KW-1185">Reference proteome</keyword>
<evidence type="ECO:0000259" key="6">
    <source>
        <dbReference type="Pfam" id="PF00294"/>
    </source>
</evidence>
<dbReference type="Pfam" id="PF00294">
    <property type="entry name" value="PfkB"/>
    <property type="match status" value="1"/>
</dbReference>
<dbReference type="InterPro" id="IPR035895">
    <property type="entry name" value="HPr-like_sf"/>
</dbReference>
<dbReference type="CDD" id="cd01167">
    <property type="entry name" value="bac_FRK"/>
    <property type="match status" value="1"/>
</dbReference>
<evidence type="ECO:0000256" key="1">
    <source>
        <dbReference type="ARBA" id="ARBA00010688"/>
    </source>
</evidence>
<evidence type="ECO:0000256" key="2">
    <source>
        <dbReference type="ARBA" id="ARBA00022679"/>
    </source>
</evidence>
<accession>A0A926IUH2</accession>
<dbReference type="SUPFAM" id="SSF53613">
    <property type="entry name" value="Ribokinase-like"/>
    <property type="match status" value="1"/>
</dbReference>
<dbReference type="InterPro" id="IPR011611">
    <property type="entry name" value="PfkB_dom"/>
</dbReference>
<dbReference type="GO" id="GO:0005524">
    <property type="term" value="F:ATP binding"/>
    <property type="evidence" value="ECO:0007669"/>
    <property type="project" value="UniProtKB-KW"/>
</dbReference>
<comment type="caution">
    <text evidence="7">The sequence shown here is derived from an EMBL/GenBank/DDBJ whole genome shotgun (WGS) entry which is preliminary data.</text>
</comment>
<dbReference type="InterPro" id="IPR029056">
    <property type="entry name" value="Ribokinase-like"/>
</dbReference>
<keyword evidence="3" id="KW-0547">Nucleotide-binding</keyword>